<dbReference type="PANTHER" id="PTHR30487:SF0">
    <property type="entry name" value="PREPILIN LEADER PEPTIDASE_N-METHYLTRANSFERASE-RELATED"/>
    <property type="match status" value="1"/>
</dbReference>
<keyword evidence="2" id="KW-0472">Membrane</keyword>
<dbReference type="EMBL" id="CP017831">
    <property type="protein sequence ID" value="AOZ95101.1"/>
    <property type="molecule type" value="Genomic_DNA"/>
</dbReference>
<name>A0A1D9NY75_9FIRM</name>
<evidence type="ECO:0000313" key="4">
    <source>
        <dbReference type="EMBL" id="AOZ95101.1"/>
    </source>
</evidence>
<dbReference type="GO" id="GO:0005886">
    <property type="term" value="C:plasma membrane"/>
    <property type="evidence" value="ECO:0007669"/>
    <property type="project" value="TreeGrafter"/>
</dbReference>
<evidence type="ECO:0000259" key="3">
    <source>
        <dbReference type="Pfam" id="PF01478"/>
    </source>
</evidence>
<dbReference type="Proteomes" id="UP000179284">
    <property type="component" value="Chromosome I"/>
</dbReference>
<feature type="domain" description="Prepilin type IV endopeptidase peptidase" evidence="3">
    <location>
        <begin position="15"/>
        <end position="120"/>
    </location>
</feature>
<dbReference type="PANTHER" id="PTHR30487">
    <property type="entry name" value="TYPE 4 PREPILIN-LIKE PROTEINS LEADER PEPTIDE-PROCESSING ENZYME"/>
    <property type="match status" value="1"/>
</dbReference>
<reference evidence="5" key="1">
    <citation type="submission" date="2016-10" db="EMBL/GenBank/DDBJ databases">
        <title>The complete genome sequence of the rumen bacterium Butyrivibrio hungatei MB2003.</title>
        <authorList>
            <person name="Palevich N."/>
            <person name="Kelly W.J."/>
            <person name="Leahy S.C."/>
            <person name="Altermann E."/>
            <person name="Rakonjac J."/>
            <person name="Attwood G.T."/>
        </authorList>
    </citation>
    <scope>NUCLEOTIDE SEQUENCE [LARGE SCALE GENOMIC DNA]</scope>
    <source>
        <strain evidence="5">MB2003</strain>
    </source>
</reference>
<proteinExistence type="inferred from homology"/>
<feature type="transmembrane region" description="Helical" evidence="2">
    <location>
        <begin position="37"/>
        <end position="54"/>
    </location>
</feature>
<evidence type="ECO:0000256" key="1">
    <source>
        <dbReference type="ARBA" id="ARBA00005801"/>
    </source>
</evidence>
<feature type="transmembrane region" description="Helical" evidence="2">
    <location>
        <begin position="131"/>
        <end position="150"/>
    </location>
</feature>
<feature type="transmembrane region" description="Helical" evidence="2">
    <location>
        <begin position="60"/>
        <end position="79"/>
    </location>
</feature>
<dbReference type="InterPro" id="IPR000045">
    <property type="entry name" value="Prepilin_IV_endopep_pep"/>
</dbReference>
<keyword evidence="2" id="KW-1133">Transmembrane helix</keyword>
<keyword evidence="2" id="KW-0812">Transmembrane</keyword>
<dbReference type="Pfam" id="PF01478">
    <property type="entry name" value="Peptidase_A24"/>
    <property type="match status" value="1"/>
</dbReference>
<accession>A0A1D9NY75</accession>
<feature type="transmembrane region" description="Helical" evidence="2">
    <location>
        <begin position="6"/>
        <end position="25"/>
    </location>
</feature>
<comment type="similarity">
    <text evidence="1">Belongs to the peptidase A24 family.</text>
</comment>
<dbReference type="Gene3D" id="1.20.120.1220">
    <property type="match status" value="1"/>
</dbReference>
<dbReference type="AlphaFoldDB" id="A0A1D9NY75"/>
<gene>
    <name evidence="4" type="ORF">bhn_I0065</name>
</gene>
<dbReference type="GO" id="GO:0004190">
    <property type="term" value="F:aspartic-type endopeptidase activity"/>
    <property type="evidence" value="ECO:0007669"/>
    <property type="project" value="InterPro"/>
</dbReference>
<protein>
    <submittedName>
        <fullName evidence="4">Prepilin peptidase A24 family</fullName>
    </submittedName>
</protein>
<dbReference type="InterPro" id="IPR050882">
    <property type="entry name" value="Prepilin_peptidase/N-MTase"/>
</dbReference>
<feature type="transmembrane region" description="Helical" evidence="2">
    <location>
        <begin position="99"/>
        <end position="125"/>
    </location>
</feature>
<keyword evidence="5" id="KW-1185">Reference proteome</keyword>
<dbReference type="GO" id="GO:0006465">
    <property type="term" value="P:signal peptide processing"/>
    <property type="evidence" value="ECO:0007669"/>
    <property type="project" value="TreeGrafter"/>
</dbReference>
<organism evidence="4 5">
    <name type="scientific">Butyrivibrio hungatei</name>
    <dbReference type="NCBI Taxonomy" id="185008"/>
    <lineage>
        <taxon>Bacteria</taxon>
        <taxon>Bacillati</taxon>
        <taxon>Bacillota</taxon>
        <taxon>Clostridia</taxon>
        <taxon>Lachnospirales</taxon>
        <taxon>Lachnospiraceae</taxon>
        <taxon>Butyrivibrio</taxon>
    </lineage>
</organism>
<dbReference type="KEGG" id="bhu:bhn_I0065"/>
<sequence length="152" mass="16106">MDVANLGGFMIQVVLVLVLLVIASIEDIRKREISGTVLLGLAGVSLVCSVLSVYRGHSTFSDVAMSLLPGAVVILLAWITREGIGYGDGLLLIAMGPVIGLRGIVMGLVIAFFAGGVLSIILMIFKKVGKRYSFPFVPFMTIGMVVSCFAKI</sequence>
<evidence type="ECO:0000256" key="2">
    <source>
        <dbReference type="SAM" id="Phobius"/>
    </source>
</evidence>
<evidence type="ECO:0000313" key="5">
    <source>
        <dbReference type="Proteomes" id="UP000179284"/>
    </source>
</evidence>